<keyword evidence="2" id="KW-1185">Reference proteome</keyword>
<proteinExistence type="predicted"/>
<organism evidence="1 2">
    <name type="scientific">Kickxella alabastrina</name>
    <dbReference type="NCBI Taxonomy" id="61397"/>
    <lineage>
        <taxon>Eukaryota</taxon>
        <taxon>Fungi</taxon>
        <taxon>Fungi incertae sedis</taxon>
        <taxon>Zoopagomycota</taxon>
        <taxon>Kickxellomycotina</taxon>
        <taxon>Kickxellomycetes</taxon>
        <taxon>Kickxellales</taxon>
        <taxon>Kickxellaceae</taxon>
        <taxon>Kickxella</taxon>
    </lineage>
</organism>
<dbReference type="EMBL" id="JANBPG010000048">
    <property type="protein sequence ID" value="KAJ1901019.1"/>
    <property type="molecule type" value="Genomic_DNA"/>
</dbReference>
<gene>
    <name evidence="1" type="ORF">LPJ66_001064</name>
</gene>
<accession>A0ACC1IU85</accession>
<comment type="caution">
    <text evidence="1">The sequence shown here is derived from an EMBL/GenBank/DDBJ whole genome shotgun (WGS) entry which is preliminary data.</text>
</comment>
<dbReference type="Proteomes" id="UP001150581">
    <property type="component" value="Unassembled WGS sequence"/>
</dbReference>
<evidence type="ECO:0000313" key="1">
    <source>
        <dbReference type="EMBL" id="KAJ1901019.1"/>
    </source>
</evidence>
<evidence type="ECO:0000313" key="2">
    <source>
        <dbReference type="Proteomes" id="UP001150581"/>
    </source>
</evidence>
<name>A0ACC1IU85_9FUNG</name>
<sequence length="104" mass="11761">MARLIEHPDYATNSYENDIGLIILNDTVPDSVATKVKVYANNFFLEIPLEVAGFGFENLSNGMNTDELTKVDMKVGSDEYCKQIVEEYNYDYLICTESTVGKNF</sequence>
<reference evidence="1" key="1">
    <citation type="submission" date="2022-07" db="EMBL/GenBank/DDBJ databases">
        <title>Phylogenomic reconstructions and comparative analyses of Kickxellomycotina fungi.</title>
        <authorList>
            <person name="Reynolds N.K."/>
            <person name="Stajich J.E."/>
            <person name="Barry K."/>
            <person name="Grigoriev I.V."/>
            <person name="Crous P."/>
            <person name="Smith M.E."/>
        </authorList>
    </citation>
    <scope>NUCLEOTIDE SEQUENCE</scope>
    <source>
        <strain evidence="1">Benny 63K</strain>
    </source>
</reference>
<protein>
    <submittedName>
        <fullName evidence="1">Uncharacterized protein</fullName>
    </submittedName>
</protein>